<accession>A0A2N4URL5</accession>
<evidence type="ECO:0000259" key="2">
    <source>
        <dbReference type="Pfam" id="PF18160"/>
    </source>
</evidence>
<keyword evidence="1" id="KW-1133">Transmembrane helix</keyword>
<keyword evidence="4" id="KW-1185">Reference proteome</keyword>
<dbReference type="NCBIfam" id="NF033631">
    <property type="entry name" value="SLATT_5"/>
    <property type="match status" value="1"/>
</dbReference>
<sequence>MNKDSIWWTRKSWINAESRLLHYAYWSNRYLFWYSLCGVFASVLLLGKTQPDVISKVFICFSVFVFCMSLFISLGRHNERANKFKCGYIDLQSLYIKVKYQDHLNNEDSQKYREILESCENHSWIDFLNAKVTAYNNTNNIDDLTIIARWYDFVLFYSIKVINVLLTIAILSIPLLIIYFSCKK</sequence>
<keyword evidence="1" id="KW-0812">Transmembrane</keyword>
<feature type="transmembrane region" description="Helical" evidence="1">
    <location>
        <begin position="154"/>
        <end position="180"/>
    </location>
</feature>
<protein>
    <recommendedName>
        <fullName evidence="2">SMODS and SLOG-associating 2TM effector domain-containing protein</fullName>
    </recommendedName>
</protein>
<name>A0A2N4URL5_9GAMM</name>
<evidence type="ECO:0000256" key="1">
    <source>
        <dbReference type="SAM" id="Phobius"/>
    </source>
</evidence>
<gene>
    <name evidence="3" type="ORF">CIK00_11440</name>
</gene>
<comment type="caution">
    <text evidence="3">The sequence shown here is derived from an EMBL/GenBank/DDBJ whole genome shotgun (WGS) entry which is preliminary data.</text>
</comment>
<dbReference type="Proteomes" id="UP000234420">
    <property type="component" value="Unassembled WGS sequence"/>
</dbReference>
<keyword evidence="1" id="KW-0472">Membrane</keyword>
<evidence type="ECO:0000313" key="4">
    <source>
        <dbReference type="Proteomes" id="UP000234420"/>
    </source>
</evidence>
<dbReference type="Pfam" id="PF18160">
    <property type="entry name" value="SLATT_5"/>
    <property type="match status" value="1"/>
</dbReference>
<dbReference type="RefSeq" id="WP_101768994.1">
    <property type="nucleotide sequence ID" value="NZ_BPPU01000001.1"/>
</dbReference>
<proteinExistence type="predicted"/>
<feature type="transmembrane region" description="Helical" evidence="1">
    <location>
        <begin position="30"/>
        <end position="47"/>
    </location>
</feature>
<reference evidence="3 4" key="1">
    <citation type="journal article" date="2018" name="Syst. Appl. Microbiol.">
        <title>Photobacterium carnosum sp. nov., isolated from spoiled modified atmosphere packaged poultry meat.</title>
        <authorList>
            <person name="Hilgarth M."/>
            <person name="Fuertes S."/>
            <person name="Ehrmann M."/>
            <person name="Vogel R.F."/>
        </authorList>
    </citation>
    <scope>NUCLEOTIDE SEQUENCE [LARGE SCALE GENOMIC DNA]</scope>
    <source>
        <strain evidence="3 4">TMW 2.2021</strain>
    </source>
</reference>
<dbReference type="AlphaFoldDB" id="A0A2N4URL5"/>
<evidence type="ECO:0000313" key="3">
    <source>
        <dbReference type="EMBL" id="PLC57651.1"/>
    </source>
</evidence>
<feature type="transmembrane region" description="Helical" evidence="1">
    <location>
        <begin position="53"/>
        <end position="75"/>
    </location>
</feature>
<feature type="domain" description="SMODS and SLOG-associating 2TM effector" evidence="2">
    <location>
        <begin position="3"/>
        <end position="178"/>
    </location>
</feature>
<organism evidence="3 4">
    <name type="scientific">Photobacterium carnosum</name>
    <dbReference type="NCBI Taxonomy" id="2023717"/>
    <lineage>
        <taxon>Bacteria</taxon>
        <taxon>Pseudomonadati</taxon>
        <taxon>Pseudomonadota</taxon>
        <taxon>Gammaproteobacteria</taxon>
        <taxon>Vibrionales</taxon>
        <taxon>Vibrionaceae</taxon>
        <taxon>Photobacterium</taxon>
    </lineage>
</organism>
<dbReference type="InterPro" id="IPR041115">
    <property type="entry name" value="SLATT_5"/>
</dbReference>
<dbReference type="EMBL" id="NPIB01000013">
    <property type="protein sequence ID" value="PLC57651.1"/>
    <property type="molecule type" value="Genomic_DNA"/>
</dbReference>